<evidence type="ECO:0000313" key="4">
    <source>
        <dbReference type="Proteomes" id="UP001623592"/>
    </source>
</evidence>
<evidence type="ECO:0000259" key="2">
    <source>
        <dbReference type="Pfam" id="PF01145"/>
    </source>
</evidence>
<dbReference type="PIRSF" id="PIRSF035261">
    <property type="entry name" value="UCP035261"/>
    <property type="match status" value="1"/>
</dbReference>
<proteinExistence type="predicted"/>
<accession>A0ABW8TDA5</accession>
<dbReference type="InterPro" id="IPR017037">
    <property type="entry name" value="UCP035261"/>
</dbReference>
<name>A0ABW8TDA5_9CLOT</name>
<dbReference type="Gene3D" id="3.30.479.30">
    <property type="entry name" value="Band 7 domain"/>
    <property type="match status" value="1"/>
</dbReference>
<protein>
    <submittedName>
        <fullName evidence="3">SPFH domain-containing protein</fullName>
    </submittedName>
</protein>
<feature type="domain" description="Band 7" evidence="2">
    <location>
        <begin position="274"/>
        <end position="496"/>
    </location>
</feature>
<dbReference type="Proteomes" id="UP001623592">
    <property type="component" value="Unassembled WGS sequence"/>
</dbReference>
<evidence type="ECO:0000313" key="3">
    <source>
        <dbReference type="EMBL" id="MFL0250321.1"/>
    </source>
</evidence>
<dbReference type="EMBL" id="JBJIAA010000005">
    <property type="protein sequence ID" value="MFL0250321.1"/>
    <property type="molecule type" value="Genomic_DNA"/>
</dbReference>
<dbReference type="Pfam" id="PF01145">
    <property type="entry name" value="Band_7"/>
    <property type="match status" value="1"/>
</dbReference>
<reference evidence="3 4" key="1">
    <citation type="submission" date="2024-11" db="EMBL/GenBank/DDBJ databases">
        <authorList>
            <person name="Heng Y.C."/>
            <person name="Lim A.C.H."/>
            <person name="Lee J.K.Y."/>
            <person name="Kittelmann S."/>
        </authorList>
    </citation>
    <scope>NUCLEOTIDE SEQUENCE [LARGE SCALE GENOMIC DNA]</scope>
    <source>
        <strain evidence="3 4">WILCCON 0114</strain>
    </source>
</reference>
<keyword evidence="1" id="KW-0472">Membrane</keyword>
<comment type="caution">
    <text evidence="3">The sequence shown here is derived from an EMBL/GenBank/DDBJ whole genome shotgun (WGS) entry which is preliminary data.</text>
</comment>
<keyword evidence="1" id="KW-1133">Transmembrane helix</keyword>
<keyword evidence="1" id="KW-0812">Transmembrane</keyword>
<dbReference type="InterPro" id="IPR001107">
    <property type="entry name" value="Band_7"/>
</dbReference>
<sequence>MNQSSIYLIIAVVAIIAILLIVLKLIGIVVIKSSEIGIVEKWWSPKGSLNKQIIALNGEAGFQPDVLRAGIHLKTPLMYKIHRAPLITIPQGKIGYVFARDGKALEVSQTLGHVIPEADNFQDVRGFFKGEGQKGPQRAILREGTYAFNLAQFIIITENGVYSLTTTKVENQEVQNMADKIRRIDGFNPVVINGKDDNIGIVTVNDGPALPNEVLIAPIIGDKAGLENYHNNFQDPEKFLKAGGFKGRQMQILADGTYFINRLFATVEYLPKTIINIGEVGVVVSYYGDKGKDVTGDAYKHGELVPEGSKGIWETALAPGKYGFNTYAGKVVKVPTTNVILKWISGQNGNHKLDENLKEISLITKDAFEPSLPLTVVMHIDYKKASRVIQRFGDVKLLIEQSLDPMIAGYFKNIGQTMTLVELIQNRNEIQNKASAEMKDKFEKYDLELEEVLIGTPIASKNDNRIDTILAQLRDRQLAMEQIATFDAEQKAAEKEIELNKAKAASAKQSDLTASAVEIQIKENEGKAQLLVAKQIAEKTKTEAEANLYKQQKDAEAKAYTTKQDAEAKAYAIEKEATANSKQISLLGSAEASKIKSIGEAEADKEAKIGISKAIAAKEQVNAYGGPQYQVIQDVMTKLAEALKESKIDIVPKTYIGGGSDGKMPNALEGILDLLLASMANSDNSERELSPEVEQIKCKIIESLK</sequence>
<keyword evidence="4" id="KW-1185">Reference proteome</keyword>
<feature type="transmembrane region" description="Helical" evidence="1">
    <location>
        <begin position="6"/>
        <end position="31"/>
    </location>
</feature>
<gene>
    <name evidence="3" type="ORF">ACJDT4_07780</name>
</gene>
<evidence type="ECO:0000256" key="1">
    <source>
        <dbReference type="SAM" id="Phobius"/>
    </source>
</evidence>
<organism evidence="3 4">
    <name type="scientific">Clostridium neuense</name>
    <dbReference type="NCBI Taxonomy" id="1728934"/>
    <lineage>
        <taxon>Bacteria</taxon>
        <taxon>Bacillati</taxon>
        <taxon>Bacillota</taxon>
        <taxon>Clostridia</taxon>
        <taxon>Eubacteriales</taxon>
        <taxon>Clostridiaceae</taxon>
        <taxon>Clostridium</taxon>
    </lineage>
</organism>
<dbReference type="RefSeq" id="WP_406786980.1">
    <property type="nucleotide sequence ID" value="NZ_JBJIAA010000005.1"/>
</dbReference>
<dbReference type="InterPro" id="IPR036013">
    <property type="entry name" value="Band_7/SPFH_dom_sf"/>
</dbReference>